<reference evidence="1" key="1">
    <citation type="submission" date="2021-04" db="EMBL/GenBank/DDBJ databases">
        <title>novel species isolated from subtropical streams in China.</title>
        <authorList>
            <person name="Lu H."/>
        </authorList>
    </citation>
    <scope>NUCLEOTIDE SEQUENCE</scope>
    <source>
        <strain evidence="1">LFS511W</strain>
    </source>
</reference>
<protein>
    <submittedName>
        <fullName evidence="1">DUF1877 family protein</fullName>
    </submittedName>
</protein>
<keyword evidence="2" id="KW-1185">Reference proteome</keyword>
<gene>
    <name evidence="1" type="ORF">KDM89_02700</name>
</gene>
<dbReference type="Pfam" id="PF08974">
    <property type="entry name" value="DUF1877"/>
    <property type="match status" value="2"/>
</dbReference>
<dbReference type="RefSeq" id="WP_212686377.1">
    <property type="nucleotide sequence ID" value="NZ_JAGSPN010000001.1"/>
</dbReference>
<dbReference type="InterPro" id="IPR015068">
    <property type="entry name" value="DUF1877"/>
</dbReference>
<dbReference type="EMBL" id="JAGSPN010000001">
    <property type="protein sequence ID" value="MBR7781038.1"/>
    <property type="molecule type" value="Genomic_DNA"/>
</dbReference>
<proteinExistence type="predicted"/>
<dbReference type="AlphaFoldDB" id="A0A941DHV6"/>
<dbReference type="SUPFAM" id="SSF111069">
    <property type="entry name" value="Hypothetical protein yfbM"/>
    <property type="match status" value="1"/>
</dbReference>
<comment type="caution">
    <text evidence="1">The sequence shown here is derived from an EMBL/GenBank/DDBJ whole genome shotgun (WGS) entry which is preliminary data.</text>
</comment>
<organism evidence="1 2">
    <name type="scientific">Undibacterium luofuense</name>
    <dbReference type="NCBI Taxonomy" id="2828733"/>
    <lineage>
        <taxon>Bacteria</taxon>
        <taxon>Pseudomonadati</taxon>
        <taxon>Pseudomonadota</taxon>
        <taxon>Betaproteobacteria</taxon>
        <taxon>Burkholderiales</taxon>
        <taxon>Oxalobacteraceae</taxon>
        <taxon>Undibacterium</taxon>
    </lineage>
</organism>
<evidence type="ECO:0000313" key="1">
    <source>
        <dbReference type="EMBL" id="MBR7781038.1"/>
    </source>
</evidence>
<sequence>MGIIAYYVHVDADQLKTIKEKPALVWNIKNDARFNKAEIIDVDKDWQILSWLASPNKRREQQQTTAMMRVMDRRNADELMQDDKKYDKAIAEECAKLGVKPENMRDIPSDPMVRALEGRGTEKQREAAFNFGFGGARVFPPEEVKIIAVSFSNFKESELNANFNRKEMHKFNVGGVNWLNENDTVLNNFLIPSFRKVSRFYQNAASLNHYVLVIYR</sequence>
<dbReference type="Gene3D" id="3.40.1760.10">
    <property type="entry name" value="YfbM-like super family"/>
    <property type="match status" value="1"/>
</dbReference>
<dbReference type="Proteomes" id="UP000680067">
    <property type="component" value="Unassembled WGS sequence"/>
</dbReference>
<dbReference type="InterPro" id="IPR035944">
    <property type="entry name" value="YfbM-like_sf"/>
</dbReference>
<name>A0A941DHV6_9BURK</name>
<accession>A0A941DHV6</accession>
<evidence type="ECO:0000313" key="2">
    <source>
        <dbReference type="Proteomes" id="UP000680067"/>
    </source>
</evidence>